<dbReference type="Proteomes" id="UP001589890">
    <property type="component" value="Unassembled WGS sequence"/>
</dbReference>
<evidence type="ECO:0000313" key="2">
    <source>
        <dbReference type="Proteomes" id="UP001589890"/>
    </source>
</evidence>
<name>A0ABV6QDR5_9ACTN</name>
<accession>A0ABV6QDR5</accession>
<organism evidence="1 2">
    <name type="scientific">Kribbella deserti</name>
    <dbReference type="NCBI Taxonomy" id="1926257"/>
    <lineage>
        <taxon>Bacteria</taxon>
        <taxon>Bacillati</taxon>
        <taxon>Actinomycetota</taxon>
        <taxon>Actinomycetes</taxon>
        <taxon>Propionibacteriales</taxon>
        <taxon>Kribbellaceae</taxon>
        <taxon>Kribbella</taxon>
    </lineage>
</organism>
<sequence length="189" mass="20495">MLKLRRTPVPPELTTAVKLAAEADGVGKESILSAIQLPDGRWLAGGRSALYLPSAPAADSDGASPLYDVRRIGWEKIERAEWDSEQSILHVWETTAFGTPLAGTHLPVEDLGKFGQLLRERVSASIVIQRHYPITGKKGLRVVGRRNPADTTAEVSWNFVLDKGIEPTRPGLIDAAEGALKGLRDELGL</sequence>
<dbReference type="EMBL" id="JBHLTC010000001">
    <property type="protein sequence ID" value="MFC0622779.1"/>
    <property type="molecule type" value="Genomic_DNA"/>
</dbReference>
<evidence type="ECO:0000313" key="1">
    <source>
        <dbReference type="EMBL" id="MFC0622779.1"/>
    </source>
</evidence>
<keyword evidence="2" id="KW-1185">Reference proteome</keyword>
<reference evidence="1 2" key="1">
    <citation type="submission" date="2024-09" db="EMBL/GenBank/DDBJ databases">
        <authorList>
            <person name="Sun Q."/>
            <person name="Mori K."/>
        </authorList>
    </citation>
    <scope>NUCLEOTIDE SEQUENCE [LARGE SCALE GENOMIC DNA]</scope>
    <source>
        <strain evidence="1 2">CGMCC 1.15906</strain>
    </source>
</reference>
<proteinExistence type="predicted"/>
<dbReference type="RefSeq" id="WP_380043454.1">
    <property type="nucleotide sequence ID" value="NZ_JBHLTC010000001.1"/>
</dbReference>
<gene>
    <name evidence="1" type="ORF">ACFFGN_01810</name>
</gene>
<comment type="caution">
    <text evidence="1">The sequence shown here is derived from an EMBL/GenBank/DDBJ whole genome shotgun (WGS) entry which is preliminary data.</text>
</comment>
<protein>
    <submittedName>
        <fullName evidence="1">Uncharacterized protein</fullName>
    </submittedName>
</protein>